<reference evidence="4" key="1">
    <citation type="journal article" date="2019" name="Int. J. Syst. Evol. Microbiol.">
        <title>The Global Catalogue of Microorganisms (GCM) 10K type strain sequencing project: providing services to taxonomists for standard genome sequencing and annotation.</title>
        <authorList>
            <consortium name="The Broad Institute Genomics Platform"/>
            <consortium name="The Broad Institute Genome Sequencing Center for Infectious Disease"/>
            <person name="Wu L."/>
            <person name="Ma J."/>
        </authorList>
    </citation>
    <scope>NUCLEOTIDE SEQUENCE [LARGE SCALE GENOMIC DNA]</scope>
    <source>
        <strain evidence="4">JCM 13022</strain>
    </source>
</reference>
<evidence type="ECO:0000256" key="1">
    <source>
        <dbReference type="SAM" id="MobiDB-lite"/>
    </source>
</evidence>
<feature type="transmembrane region" description="Helical" evidence="2">
    <location>
        <begin position="165"/>
        <end position="183"/>
    </location>
</feature>
<keyword evidence="2" id="KW-1133">Transmembrane helix</keyword>
<accession>A0ABP4FZL4</accession>
<feature type="compositionally biased region" description="Low complexity" evidence="1">
    <location>
        <begin position="9"/>
        <end position="29"/>
    </location>
</feature>
<dbReference type="PANTHER" id="PTHR34821:SF2">
    <property type="entry name" value="INNER MEMBRANE PROTEIN YDCZ"/>
    <property type="match status" value="1"/>
</dbReference>
<gene>
    <name evidence="3" type="ORF">GCM10009675_29500</name>
</gene>
<dbReference type="InterPro" id="IPR006750">
    <property type="entry name" value="YdcZ"/>
</dbReference>
<sequence>MRAQWRAMATASAGPAPEPATSTAPTPTSGTRQLWGVVLAVSAGLGMSLQSRINGQLGAELGDSALAAVFSFGGGLLLLLGWLAVSRPMRTGTRAAVAALRSGRLRPWHFLGGIAGGTYVLGQSLTVSLIGVALFTVGVVAGQTVSGLFVDRLGLGPSGKEPTTVLRVAGALMTVAAVAGAVAGDVAGEAGAGRIALLILPFAAGAGMAVQQAFNGHVGAAAGSSLTAALVNFTTGTVMLVLAWLVSLALHGLPEGLPGNPVLYLGGLVGIVFIAVASFVVSWIGVLLLGLSTVAGQLVGSMLLDAFLPAGGNGLTTSTVVACGVALLAIGVASLGGRKRPAGREHG</sequence>
<name>A0ABP4FZL4_9PSEU</name>
<evidence type="ECO:0000313" key="3">
    <source>
        <dbReference type="EMBL" id="GAA1207945.1"/>
    </source>
</evidence>
<evidence type="ECO:0008006" key="5">
    <source>
        <dbReference type="Google" id="ProtNLM"/>
    </source>
</evidence>
<dbReference type="Pfam" id="PF04657">
    <property type="entry name" value="DMT_YdcZ"/>
    <property type="match status" value="2"/>
</dbReference>
<evidence type="ECO:0000313" key="4">
    <source>
        <dbReference type="Proteomes" id="UP001500467"/>
    </source>
</evidence>
<keyword evidence="2" id="KW-0472">Membrane</keyword>
<feature type="transmembrane region" description="Helical" evidence="2">
    <location>
        <begin position="34"/>
        <end position="53"/>
    </location>
</feature>
<protein>
    <recommendedName>
        <fullName evidence="5">Transporter family-2 protein</fullName>
    </recommendedName>
</protein>
<keyword evidence="4" id="KW-1185">Reference proteome</keyword>
<dbReference type="Proteomes" id="UP001500467">
    <property type="component" value="Unassembled WGS sequence"/>
</dbReference>
<dbReference type="EMBL" id="BAAALM010000008">
    <property type="protein sequence ID" value="GAA1207945.1"/>
    <property type="molecule type" value="Genomic_DNA"/>
</dbReference>
<feature type="transmembrane region" description="Helical" evidence="2">
    <location>
        <begin position="195"/>
        <end position="214"/>
    </location>
</feature>
<proteinExistence type="predicted"/>
<feature type="transmembrane region" description="Helical" evidence="2">
    <location>
        <begin position="226"/>
        <end position="250"/>
    </location>
</feature>
<feature type="transmembrane region" description="Helical" evidence="2">
    <location>
        <begin position="315"/>
        <end position="336"/>
    </location>
</feature>
<dbReference type="PANTHER" id="PTHR34821">
    <property type="entry name" value="INNER MEMBRANE PROTEIN YDCZ"/>
    <property type="match status" value="1"/>
</dbReference>
<feature type="region of interest" description="Disordered" evidence="1">
    <location>
        <begin position="8"/>
        <end position="29"/>
    </location>
</feature>
<feature type="transmembrane region" description="Helical" evidence="2">
    <location>
        <begin position="65"/>
        <end position="85"/>
    </location>
</feature>
<feature type="transmembrane region" description="Helical" evidence="2">
    <location>
        <begin position="125"/>
        <end position="145"/>
    </location>
</feature>
<organism evidence="3 4">
    <name type="scientific">Prauserella alba</name>
    <dbReference type="NCBI Taxonomy" id="176898"/>
    <lineage>
        <taxon>Bacteria</taxon>
        <taxon>Bacillati</taxon>
        <taxon>Actinomycetota</taxon>
        <taxon>Actinomycetes</taxon>
        <taxon>Pseudonocardiales</taxon>
        <taxon>Pseudonocardiaceae</taxon>
        <taxon>Prauserella</taxon>
    </lineage>
</organism>
<comment type="caution">
    <text evidence="3">The sequence shown here is derived from an EMBL/GenBank/DDBJ whole genome shotgun (WGS) entry which is preliminary data.</text>
</comment>
<feature type="transmembrane region" description="Helical" evidence="2">
    <location>
        <begin position="262"/>
        <end position="295"/>
    </location>
</feature>
<evidence type="ECO:0000256" key="2">
    <source>
        <dbReference type="SAM" id="Phobius"/>
    </source>
</evidence>
<keyword evidence="2" id="KW-0812">Transmembrane</keyword>